<accession>A0A820RJT5</accession>
<gene>
    <name evidence="1" type="ORF">UXM345_LOCUS39141</name>
</gene>
<dbReference type="EMBL" id="CAJOBF010037833">
    <property type="protein sequence ID" value="CAF4438957.1"/>
    <property type="molecule type" value="Genomic_DNA"/>
</dbReference>
<protein>
    <submittedName>
        <fullName evidence="1">Uncharacterized protein</fullName>
    </submittedName>
</protein>
<reference evidence="1" key="1">
    <citation type="submission" date="2021-02" db="EMBL/GenBank/DDBJ databases">
        <authorList>
            <person name="Nowell W R."/>
        </authorList>
    </citation>
    <scope>NUCLEOTIDE SEQUENCE</scope>
</reference>
<organism evidence="1 2">
    <name type="scientific">Rotaria magnacalcarata</name>
    <dbReference type="NCBI Taxonomy" id="392030"/>
    <lineage>
        <taxon>Eukaryota</taxon>
        <taxon>Metazoa</taxon>
        <taxon>Spiralia</taxon>
        <taxon>Gnathifera</taxon>
        <taxon>Rotifera</taxon>
        <taxon>Eurotatoria</taxon>
        <taxon>Bdelloidea</taxon>
        <taxon>Philodinida</taxon>
        <taxon>Philodinidae</taxon>
        <taxon>Rotaria</taxon>
    </lineage>
</organism>
<dbReference type="Proteomes" id="UP000663842">
    <property type="component" value="Unassembled WGS sequence"/>
</dbReference>
<evidence type="ECO:0000313" key="1">
    <source>
        <dbReference type="EMBL" id="CAF4438957.1"/>
    </source>
</evidence>
<feature type="non-terminal residue" evidence="1">
    <location>
        <position position="11"/>
    </location>
</feature>
<name>A0A820RJT5_9BILA</name>
<evidence type="ECO:0000313" key="2">
    <source>
        <dbReference type="Proteomes" id="UP000663842"/>
    </source>
</evidence>
<comment type="caution">
    <text evidence="1">The sequence shown here is derived from an EMBL/GenBank/DDBJ whole genome shotgun (WGS) entry which is preliminary data.</text>
</comment>
<feature type="non-terminal residue" evidence="1">
    <location>
        <position position="1"/>
    </location>
</feature>
<proteinExistence type="predicted"/>
<sequence>MVTDNFLSTLN</sequence>